<dbReference type="SUPFAM" id="SSF48208">
    <property type="entry name" value="Six-hairpin glycosidases"/>
    <property type="match status" value="1"/>
</dbReference>
<dbReference type="Gene3D" id="1.50.10.10">
    <property type="match status" value="1"/>
</dbReference>
<dbReference type="Gene3D" id="2.70.98.50">
    <property type="entry name" value="putative glycoside hydrolase family protein from bacillus halodurans"/>
    <property type="match status" value="1"/>
</dbReference>
<reference evidence="1 2" key="1">
    <citation type="journal article" date="2011" name="Stand. Genomic Sci.">
        <title>Complete genome sequence of Bacteroides salanitronis type strain (BL78).</title>
        <authorList>
            <person name="Gronow S."/>
            <person name="Held B."/>
            <person name="Lucas S."/>
            <person name="Lapidus A."/>
            <person name="Del Rio T.G."/>
            <person name="Nolan M."/>
            <person name="Tice H."/>
            <person name="Deshpande S."/>
            <person name="Cheng J.F."/>
            <person name="Pitluck S."/>
            <person name="Liolios K."/>
            <person name="Pagani I."/>
            <person name="Ivanova N."/>
            <person name="Mavromatis K."/>
            <person name="Pati A."/>
            <person name="Tapia R."/>
            <person name="Han C."/>
            <person name="Goodwin L."/>
            <person name="Chen A."/>
            <person name="Palaniappan K."/>
            <person name="Land M."/>
            <person name="Hauser L."/>
            <person name="Chang Y.J."/>
            <person name="Jeffries C.D."/>
            <person name="Brambilla E.M."/>
            <person name="Rohde M."/>
            <person name="Goker M."/>
            <person name="Detter J.C."/>
            <person name="Woyke T."/>
            <person name="Bristow J."/>
            <person name="Markowitz V."/>
            <person name="Hugenholtz P."/>
            <person name="Kyrpides N.C."/>
            <person name="Klenk H.P."/>
            <person name="Eisen J.A."/>
        </authorList>
    </citation>
    <scope>NUCLEOTIDE SEQUENCE [LARGE SCALE GENOMIC DNA]</scope>
    <source>
        <strain evidence="1 2">DSM 18170</strain>
    </source>
</reference>
<protein>
    <submittedName>
        <fullName evidence="1">Uncharacterized protein</fullName>
    </submittedName>
</protein>
<keyword evidence="2" id="KW-1185">Reference proteome</keyword>
<dbReference type="InterPro" id="IPR012341">
    <property type="entry name" value="6hp_glycosidase-like_sf"/>
</dbReference>
<name>F0R6L9_PHOSB</name>
<dbReference type="STRING" id="667015.Bacsa_3399"/>
<dbReference type="EMBL" id="CP002530">
    <property type="protein sequence ID" value="ADY37924.1"/>
    <property type="molecule type" value="Genomic_DNA"/>
</dbReference>
<dbReference type="AlphaFoldDB" id="F0R6L9"/>
<dbReference type="Proteomes" id="UP000007486">
    <property type="component" value="Chromosome"/>
</dbReference>
<sequence>MAVSTFVFALVFCLLCMFFHDNVRYSMLILSKKPYLRSIKIINGNIYFKKEKRYMKKQLLYSLAALTLAACSAEKQEPIDRRALVERNNPQVAAMDSLSSLSVGNGEFAYTVDATGLQTFPEVYKNGVPLGTQSQWGWHSFANTGNYKPEDAQKEYDFGRGHKEVYACQFKEEGRQKDASNWLRVNPHRLHLGIVGLELDESVTPGQVKDIRQTLDMWDGEITSSFSLDGTPYRVQTVCHPERDMIAARVSSAAPAGIKLRFPYPTGKHCDDACDWEANDKHSTTVVEQDGQSAVLKRQLDATTYYVTVRWEGDATLKEKEKNYFVLTPADTAFAFTCQFTPEPSDAPAVTFAQSEQAASAYWNTYWTKGGAVDFSLCTDPRAKELERRVVLSQYLMAIQCAGSTPPQETGLTYNSWFGKFHLEMIWWHQAHFALWGHPEMMGRTLGWYEKAEPVARQIAERQGFEGVRWMKMTDPSGIEAPSNVGSFLIWQQPHLIYLAELLYRAEPSDSIIQKYNKLVQETAEFMYSFATYDKENDRYILKGAIPAQETLRAADTVNPPFELSYWHYAMGVAQEWRERAGMERVPEWDVLIEKLSPLAYNEDHLYLAAETATDTYKDIRFTSDHMAVLGAVGILPMNKLINADYMRNTLDWVWDNWNWNKTWGWDYPMTAMDAARLGEPEKAVGALLMDKRTNTYLVNGHNYQDGRLRVYLPGNGGLLTAVAMMCAGWDGSEGVNPGFPKDGTWNVRWEGLKPMP</sequence>
<evidence type="ECO:0000313" key="1">
    <source>
        <dbReference type="EMBL" id="ADY37924.1"/>
    </source>
</evidence>
<dbReference type="InterPro" id="IPR008928">
    <property type="entry name" value="6-hairpin_glycosidase_sf"/>
</dbReference>
<organism evidence="1 2">
    <name type="scientific">Phocaeicola salanitronis (strain DSM 18170 / JCM 13657 / CCUG 60908 / BL78)</name>
    <name type="common">Bacteroides salanitronis</name>
    <dbReference type="NCBI Taxonomy" id="667015"/>
    <lineage>
        <taxon>Bacteria</taxon>
        <taxon>Pseudomonadati</taxon>
        <taxon>Bacteroidota</taxon>
        <taxon>Bacteroidia</taxon>
        <taxon>Bacteroidales</taxon>
        <taxon>Bacteroidaceae</taxon>
        <taxon>Phocaeicola</taxon>
    </lineage>
</organism>
<dbReference type="KEGG" id="bsa:Bacsa_3399"/>
<accession>F0R6L9</accession>
<dbReference type="HOGENOM" id="CLU_024197_0_0_10"/>
<gene>
    <name evidence="1" type="ordered locus">Bacsa_3399</name>
</gene>
<dbReference type="eggNOG" id="COG1554">
    <property type="taxonomic scope" value="Bacteria"/>
</dbReference>
<evidence type="ECO:0000313" key="2">
    <source>
        <dbReference type="Proteomes" id="UP000007486"/>
    </source>
</evidence>
<proteinExistence type="predicted"/>
<dbReference type="GO" id="GO:0005975">
    <property type="term" value="P:carbohydrate metabolic process"/>
    <property type="evidence" value="ECO:0007669"/>
    <property type="project" value="InterPro"/>
</dbReference>